<name>A0A3N2H3J8_9PSEU</name>
<feature type="region of interest" description="Disordered" evidence="1">
    <location>
        <begin position="32"/>
        <end position="119"/>
    </location>
</feature>
<dbReference type="EMBL" id="RKHY01000001">
    <property type="protein sequence ID" value="ROS43471.1"/>
    <property type="molecule type" value="Genomic_DNA"/>
</dbReference>
<dbReference type="RefSeq" id="WP_231960798.1">
    <property type="nucleotide sequence ID" value="NZ_RKHY01000001.1"/>
</dbReference>
<feature type="compositionally biased region" description="Polar residues" evidence="1">
    <location>
        <begin position="104"/>
        <end position="119"/>
    </location>
</feature>
<evidence type="ECO:0000256" key="1">
    <source>
        <dbReference type="SAM" id="MobiDB-lite"/>
    </source>
</evidence>
<keyword evidence="3" id="KW-1185">Reference proteome</keyword>
<sequence>MPDVLEQLGFADLVCDDPDWLRDEFTAIIEANFGETSPPRSEPPRMPLPEPAGRPARAARTSQLWRRQRSPPRSGNPLVRDERRDDTRNIRDLFLSPAAPAAGRSTSQPSTIGTSSTAT</sequence>
<feature type="compositionally biased region" description="Pro residues" evidence="1">
    <location>
        <begin position="40"/>
        <end position="52"/>
    </location>
</feature>
<evidence type="ECO:0000313" key="2">
    <source>
        <dbReference type="EMBL" id="ROS43471.1"/>
    </source>
</evidence>
<feature type="compositionally biased region" description="Basic and acidic residues" evidence="1">
    <location>
        <begin position="79"/>
        <end position="91"/>
    </location>
</feature>
<reference evidence="2 3" key="1">
    <citation type="submission" date="2018-11" db="EMBL/GenBank/DDBJ databases">
        <title>Sequencing the genomes of 1000 actinobacteria strains.</title>
        <authorList>
            <person name="Klenk H.-P."/>
        </authorList>
    </citation>
    <scope>NUCLEOTIDE SEQUENCE [LARGE SCALE GENOMIC DNA]</scope>
    <source>
        <strain evidence="2 3">DSM 44348</strain>
    </source>
</reference>
<dbReference type="AlphaFoldDB" id="A0A3N2H3J8"/>
<proteinExistence type="predicted"/>
<gene>
    <name evidence="2" type="ORF">EDD35_5885</name>
</gene>
<protein>
    <submittedName>
        <fullName evidence="2">Uncharacterized protein</fullName>
    </submittedName>
</protein>
<organism evidence="2 3">
    <name type="scientific">Amycolatopsis thermoflava</name>
    <dbReference type="NCBI Taxonomy" id="84480"/>
    <lineage>
        <taxon>Bacteria</taxon>
        <taxon>Bacillati</taxon>
        <taxon>Actinomycetota</taxon>
        <taxon>Actinomycetes</taxon>
        <taxon>Pseudonocardiales</taxon>
        <taxon>Pseudonocardiaceae</taxon>
        <taxon>Amycolatopsis</taxon>
        <taxon>Amycolatopsis methanolica group</taxon>
    </lineage>
</organism>
<comment type="caution">
    <text evidence="2">The sequence shown here is derived from an EMBL/GenBank/DDBJ whole genome shotgun (WGS) entry which is preliminary data.</text>
</comment>
<dbReference type="Proteomes" id="UP000274843">
    <property type="component" value="Unassembled WGS sequence"/>
</dbReference>
<evidence type="ECO:0000313" key="3">
    <source>
        <dbReference type="Proteomes" id="UP000274843"/>
    </source>
</evidence>
<accession>A0A3N2H3J8</accession>
<dbReference type="GeneID" id="301849432"/>